<dbReference type="Proteomes" id="UP000028533">
    <property type="component" value="Unassembled WGS sequence"/>
</dbReference>
<comment type="caution">
    <text evidence="3">The sequence shown here is derived from an EMBL/GenBank/DDBJ whole genome shotgun (WGS) entry which is preliminary data.</text>
</comment>
<dbReference type="RefSeq" id="WP_036432376.1">
    <property type="nucleotide sequence ID" value="NZ_JFDO01000028.1"/>
</dbReference>
<dbReference type="InterPro" id="IPR011889">
    <property type="entry name" value="Liste_lipo_26"/>
</dbReference>
<keyword evidence="2" id="KW-0812">Transmembrane</keyword>
<keyword evidence="2" id="KW-0472">Membrane</keyword>
<evidence type="ECO:0000256" key="1">
    <source>
        <dbReference type="SAM" id="MobiDB-lite"/>
    </source>
</evidence>
<protein>
    <recommendedName>
        <fullName evidence="5">PARCEL domain-containing protein</fullName>
    </recommendedName>
</protein>
<dbReference type="Pfam" id="PF03382">
    <property type="entry name" value="DUF285"/>
    <property type="match status" value="2"/>
</dbReference>
<dbReference type="InterPro" id="IPR005046">
    <property type="entry name" value="DUF285"/>
</dbReference>
<evidence type="ECO:0000313" key="3">
    <source>
        <dbReference type="EMBL" id="KEZ17807.1"/>
    </source>
</evidence>
<feature type="transmembrane region" description="Helical" evidence="2">
    <location>
        <begin position="370"/>
        <end position="394"/>
    </location>
</feature>
<dbReference type="AlphaFoldDB" id="A0A084EIL5"/>
<keyword evidence="2" id="KW-1133">Transmembrane helix</keyword>
<evidence type="ECO:0008006" key="5">
    <source>
        <dbReference type="Google" id="ProtNLM"/>
    </source>
</evidence>
<sequence length="442" mass="50019">MKKLLTILTTSSAVFLITAGVMIANKNSGVNSKVNYNSKVRETNHTTNGDRLTGIGYYLWNGHVRIKQIPPRVRVIAAELPEEITSLRAAFVGTIDNIIWEKSWNTKNITDMNSMFYGRKNFNSSELEKWDTSNVTDMGEMFYGVTDFNQDLSKWDTSNVKTFEKMFENAENFNNNNKPLNWGEKLKSANNMKRMFKGAKNFNQDISDWNVTNVKTFEQMFEGAASFNNNNKPLNWGEKLKSANNMKRMFKDTSNFKHDLSGWLMKTVVNNEDFGLDPNKQPQWKIGASPSDIPLTIVPKVDNSSNIEPPIISVDPIDSEKAPEKPEQPKISNETIERNENIKENNNPKNNSYKIPSAKLNLTKPSSANAGIIAGAVLGSFTILGTTAGLGYYYRKNLKNLYLKSADKLKPSFLKSKDNIKDFYAKSKNKIKDKIAKIKSKK</sequence>
<evidence type="ECO:0000256" key="2">
    <source>
        <dbReference type="SAM" id="Phobius"/>
    </source>
</evidence>
<gene>
    <name evidence="3" type="ORF">MCAPa_7380</name>
</gene>
<reference evidence="3 4" key="1">
    <citation type="submission" date="2014-02" db="EMBL/GenBank/DDBJ databases">
        <title>Genome sequence of Mycoplasma capricolum subsp. capricolum strain 14232.</title>
        <authorList>
            <person name="Sirand-Pugnet P."/>
            <person name="Breton M."/>
            <person name="Dordet-Frisoni E."/>
            <person name="Baranowski E."/>
            <person name="Barre A."/>
            <person name="Couture C."/>
            <person name="Dupuy V."/>
            <person name="Gaurivaud P."/>
            <person name="Jacob D."/>
            <person name="Lemaitre C."/>
            <person name="Manso-Silvan L."/>
            <person name="Nikolski M."/>
            <person name="Nouvel L.-X."/>
            <person name="Poumarat F."/>
            <person name="Tardy F."/>
            <person name="Thebault P."/>
            <person name="Theil S."/>
            <person name="Citti C."/>
            <person name="Thiaucourt F."/>
            <person name="Blanchard A."/>
        </authorList>
    </citation>
    <scope>NUCLEOTIDE SEQUENCE [LARGE SCALE GENOMIC DNA]</scope>
    <source>
        <strain evidence="3 4">14232</strain>
    </source>
</reference>
<feature type="region of interest" description="Disordered" evidence="1">
    <location>
        <begin position="308"/>
        <end position="352"/>
    </location>
</feature>
<dbReference type="EMBL" id="JFDO01000028">
    <property type="protein sequence ID" value="KEZ17807.1"/>
    <property type="molecule type" value="Genomic_DNA"/>
</dbReference>
<evidence type="ECO:0000313" key="4">
    <source>
        <dbReference type="Proteomes" id="UP000028533"/>
    </source>
</evidence>
<dbReference type="NCBIfam" id="TIGR02167">
    <property type="entry name" value="Liste_lipo_26"/>
    <property type="match status" value="2"/>
</dbReference>
<dbReference type="NCBIfam" id="NF033158">
    <property type="entry name" value="Myrrcad"/>
    <property type="match status" value="1"/>
</dbReference>
<proteinExistence type="predicted"/>
<accession>A0A084EIL5</accession>
<name>A0A084EIL5_MYCCA</name>
<feature type="compositionally biased region" description="Basic and acidic residues" evidence="1">
    <location>
        <begin position="318"/>
        <end position="328"/>
    </location>
</feature>
<organism evidence="3 4">
    <name type="scientific">Mycoplasma capricolum subsp. capricolum 14232</name>
    <dbReference type="NCBI Taxonomy" id="1188238"/>
    <lineage>
        <taxon>Bacteria</taxon>
        <taxon>Bacillati</taxon>
        <taxon>Mycoplasmatota</taxon>
        <taxon>Mollicutes</taxon>
        <taxon>Mycoplasmataceae</taxon>
        <taxon>Mycoplasma</taxon>
    </lineage>
</organism>